<dbReference type="EMBL" id="JABXXO010000010">
    <property type="protein sequence ID" value="KAF7768689.1"/>
    <property type="molecule type" value="Genomic_DNA"/>
</dbReference>
<proteinExistence type="predicted"/>
<sequence length="72" mass="8125">MLPDAQIENRSHDSLNSTFMGFSHSEVFFSVSLVNLLNLELPVPRTPEFPPSKSSMLKDPMNFDLIDKSLTN</sequence>
<dbReference type="AlphaFoldDB" id="A0A8H7CAL3"/>
<protein>
    <submittedName>
        <fullName evidence="1">Uncharacterized protein</fullName>
    </submittedName>
</protein>
<gene>
    <name evidence="1" type="ORF">Agabi119p4_7932</name>
</gene>
<name>A0A8H7CAL3_AGABI</name>
<evidence type="ECO:0000313" key="2">
    <source>
        <dbReference type="Proteomes" id="UP000629468"/>
    </source>
</evidence>
<evidence type="ECO:0000313" key="1">
    <source>
        <dbReference type="EMBL" id="KAF7768689.1"/>
    </source>
</evidence>
<dbReference type="Proteomes" id="UP000629468">
    <property type="component" value="Unassembled WGS sequence"/>
</dbReference>
<reference evidence="1 2" key="1">
    <citation type="journal article" name="Sci. Rep.">
        <title>Telomere-to-telomere assembled and centromere annotated genomes of the two main subspecies of the button mushroom Agaricus bisporus reveal especially polymorphic chromosome ends.</title>
        <authorList>
            <person name="Sonnenberg A.S.M."/>
            <person name="Sedaghat-Telgerd N."/>
            <person name="Lavrijssen B."/>
            <person name="Ohm R.A."/>
            <person name="Hendrickx P.M."/>
            <person name="Scholtmeijer K."/>
            <person name="Baars J.J.P."/>
            <person name="van Peer A."/>
        </authorList>
    </citation>
    <scope>NUCLEOTIDE SEQUENCE [LARGE SCALE GENOMIC DNA]</scope>
    <source>
        <strain evidence="1 2">H119_p4</strain>
    </source>
</reference>
<comment type="caution">
    <text evidence="1">The sequence shown here is derived from an EMBL/GenBank/DDBJ whole genome shotgun (WGS) entry which is preliminary data.</text>
</comment>
<organism evidence="1 2">
    <name type="scientific">Agaricus bisporus var. burnettii</name>
    <dbReference type="NCBI Taxonomy" id="192524"/>
    <lineage>
        <taxon>Eukaryota</taxon>
        <taxon>Fungi</taxon>
        <taxon>Dikarya</taxon>
        <taxon>Basidiomycota</taxon>
        <taxon>Agaricomycotina</taxon>
        <taxon>Agaricomycetes</taxon>
        <taxon>Agaricomycetidae</taxon>
        <taxon>Agaricales</taxon>
        <taxon>Agaricineae</taxon>
        <taxon>Agaricaceae</taxon>
        <taxon>Agaricus</taxon>
    </lineage>
</organism>
<accession>A0A8H7CAL3</accession>